<reference evidence="1 2" key="1">
    <citation type="submission" date="2019-03" db="EMBL/GenBank/DDBJ databases">
        <title>Genomic Encyclopedia of Type Strains, Phase III (KMG-III): the genomes of soil and plant-associated and newly described type strains.</title>
        <authorList>
            <person name="Whitman W."/>
        </authorList>
    </citation>
    <scope>NUCLEOTIDE SEQUENCE [LARGE SCALE GENOMIC DNA]</scope>
    <source>
        <strain evidence="1 2">CECT 8301</strain>
    </source>
</reference>
<dbReference type="EMBL" id="SORL01000007">
    <property type="protein sequence ID" value="TDY63395.1"/>
    <property type="molecule type" value="Genomic_DNA"/>
</dbReference>
<protein>
    <submittedName>
        <fullName evidence="1">Uncharacterized protein</fullName>
    </submittedName>
</protein>
<dbReference type="Pfam" id="PF20343">
    <property type="entry name" value="DUF6638"/>
    <property type="match status" value="1"/>
</dbReference>
<dbReference type="Proteomes" id="UP000294824">
    <property type="component" value="Unassembled WGS sequence"/>
</dbReference>
<keyword evidence="2" id="KW-1185">Reference proteome</keyword>
<organism evidence="1 2">
    <name type="scientific">Algibacter lectus</name>
    <dbReference type="NCBI Taxonomy" id="221126"/>
    <lineage>
        <taxon>Bacteria</taxon>
        <taxon>Pseudomonadati</taxon>
        <taxon>Bacteroidota</taxon>
        <taxon>Flavobacteriia</taxon>
        <taxon>Flavobacteriales</taxon>
        <taxon>Flavobacteriaceae</taxon>
        <taxon>Algibacter</taxon>
    </lineage>
</organism>
<gene>
    <name evidence="1" type="ORF">DFQ06_0272</name>
</gene>
<dbReference type="AlphaFoldDB" id="A0A4R8MHH0"/>
<name>A0A4R8MHH0_9FLAO</name>
<evidence type="ECO:0000313" key="1">
    <source>
        <dbReference type="EMBL" id="TDY63395.1"/>
    </source>
</evidence>
<dbReference type="RefSeq" id="WP_133965578.1">
    <property type="nucleotide sequence ID" value="NZ_SORL01000007.1"/>
</dbReference>
<comment type="caution">
    <text evidence="1">The sequence shown here is derived from an EMBL/GenBank/DDBJ whole genome shotgun (WGS) entry which is preliminary data.</text>
</comment>
<proteinExistence type="predicted"/>
<sequence>MQKLLEANLYRSELISVSGKLVERYNKCLVKLGFSETKLKSFQIDGIGWSPQVAEEKGEINYLNNGEANPHGIIISPLQKGKPVYLPFHTFDRELMKFVFKIHGDKIKDITRDCAICLDFDQGIDAFYEPLDVLKYKTVNIHFHLINDLLNVQKQQRELVKTFNRDQNFIDENIQAALLQSAKKHGDLRERDLDLHELEYSTSSFYTRAFGGVYVLRDFITPIVVFEDETWHKEAIKDTNYDVLIFHISQPELMAKLRDHVIIECNLDEVVKDKRYERVKKYEMATYLKDTQHPIKDILNDPILYKSYLNKLDIKARKKVMSVERYLEKLETSNQYKISDIVDSKMYEALHQPHSSLSAKHQDLIWMLLVNISPKDVLFMYWFDKEAFYSSFETWDESLKDWAIETISNNI</sequence>
<evidence type="ECO:0000313" key="2">
    <source>
        <dbReference type="Proteomes" id="UP000294824"/>
    </source>
</evidence>
<dbReference type="InterPro" id="IPR046578">
    <property type="entry name" value="DUF6638"/>
</dbReference>
<accession>A0A4R8MHH0</accession>